<dbReference type="VEuPathDB" id="CryptoDB:Vbra_22243"/>
<sequence>MWLAARSSRPHPEDLTVARVVFCNEDAADLAARLDDSFFEWCYIRVRAAPLLCVGEKQRYPRPMEGLPNVEQLATGFNHTIALADGARPPLADKRTPLSLGIEGRIGRIWAHGNVTIVGTLCLKYYGCGSNACGELGIGAAGGPIGHMTEITALRGLDVAQLVGGTYHTTGLLRNGTLITMGDAECTGLGRATRNHHATLPWSMAVKGLNFKSLGAGDEHTLATTTAGDILTWGRGASGQLGNVGGPDQVEETDPRLIQLSPHCMESKQLKDMFVVKGDGGGQHSLELAWSPETGVATLPPPPGDWREFLSWRHKEDQRIRVERQAELRETHNMAREDHDAPTRLALPVVLVSPAVAAKLQEDPDLLGNVRWLLSYDDRCGSDLRDDLMSDGRLWIRRAEGCAEHFAHWKGMTLKDVVTRIVRFFLEHGGVPDGLRVLLPHPPDHTLIASSESDTPFGSRHVLRVICGADAASITAEWLRLGEKTAGCSHVSLDSWLLDKYPDCIELLAERGGSLRSAADGLIVNVRDVMENITKPQAASCVSTAMQLAHAGVGSPDGHIGDMEMRIDRFVDAVWPTSFVLLAFERSPIEQPDSPAQVVEDRVRRYALALALRCPHLTVLLLPCPSSENVNAAIARYVCRVYWACGTASDALLLSLARSARPTAAQIFLLWTLQQARDALEVVDINRLRDALCGHIKARVSSFSVDPCQFDTGQCVGDLCIIWAWASSKAIPLPAGGVLPMRVGKRLDAVTRAYFSHLCEQGGDTRPCLFTRRDINCKALADLINTITPAAKRNTTTSTETTNQQICSYVDALKALAAFYHGKRSHPPPAYPFGSPPDVHSITQALDLGKVPSGVSGAFSSHRSGYEMDVVVSALHPQADDLRQSSQQQAVELRAASHCLHGRIEKRRVESNAAADDEVGVVHGHFTCQKPTRPPPAPLFLFGGAPSTPSPSADETPSPAAVASSPSRRRRGRGRGAGPEQTFGRGLTAPSFETSPPDEPAGKRSRRPERRGE</sequence>
<feature type="compositionally biased region" description="Basic residues" evidence="3">
    <location>
        <begin position="1003"/>
        <end position="1013"/>
    </location>
</feature>
<dbReference type="EMBL" id="CDMY01000636">
    <property type="protein sequence ID" value="CEM27639.1"/>
    <property type="molecule type" value="Genomic_DNA"/>
</dbReference>
<keyword evidence="5" id="KW-1185">Reference proteome</keyword>
<evidence type="ECO:0000313" key="5">
    <source>
        <dbReference type="Proteomes" id="UP000041254"/>
    </source>
</evidence>
<evidence type="ECO:0000313" key="4">
    <source>
        <dbReference type="EMBL" id="CEM27639.1"/>
    </source>
</evidence>
<dbReference type="InterPro" id="IPR000408">
    <property type="entry name" value="Reg_chr_condens"/>
</dbReference>
<organism evidence="4 5">
    <name type="scientific">Vitrella brassicaformis (strain CCMP3155)</name>
    <dbReference type="NCBI Taxonomy" id="1169540"/>
    <lineage>
        <taxon>Eukaryota</taxon>
        <taxon>Sar</taxon>
        <taxon>Alveolata</taxon>
        <taxon>Colpodellida</taxon>
        <taxon>Vitrellaceae</taxon>
        <taxon>Vitrella</taxon>
    </lineage>
</organism>
<reference evidence="4 5" key="1">
    <citation type="submission" date="2014-11" db="EMBL/GenBank/DDBJ databases">
        <authorList>
            <person name="Zhu J."/>
            <person name="Qi W."/>
            <person name="Song R."/>
        </authorList>
    </citation>
    <scope>NUCLEOTIDE SEQUENCE [LARGE SCALE GENOMIC DNA]</scope>
</reference>
<dbReference type="Pfam" id="PF13540">
    <property type="entry name" value="RCC1_2"/>
    <property type="match status" value="1"/>
</dbReference>
<evidence type="ECO:0000256" key="2">
    <source>
        <dbReference type="PROSITE-ProRule" id="PRU00235"/>
    </source>
</evidence>
<dbReference type="Gene3D" id="2.130.10.30">
    <property type="entry name" value="Regulator of chromosome condensation 1/beta-lactamase-inhibitor protein II"/>
    <property type="match status" value="1"/>
</dbReference>
<accession>A0A0G4GDY3</accession>
<dbReference type="PANTHER" id="PTHR22870:SF408">
    <property type="entry name" value="OS09G0560450 PROTEIN"/>
    <property type="match status" value="1"/>
</dbReference>
<dbReference type="STRING" id="1169540.A0A0G4GDY3"/>
<dbReference type="AlphaFoldDB" id="A0A0G4GDY3"/>
<dbReference type="InParanoid" id="A0A0G4GDY3"/>
<feature type="repeat" description="RCC1" evidence="2">
    <location>
        <begin position="176"/>
        <end position="227"/>
    </location>
</feature>
<feature type="compositionally biased region" description="Low complexity" evidence="3">
    <location>
        <begin position="957"/>
        <end position="966"/>
    </location>
</feature>
<evidence type="ECO:0000256" key="1">
    <source>
        <dbReference type="ARBA" id="ARBA00022737"/>
    </source>
</evidence>
<feature type="repeat" description="RCC1" evidence="2">
    <location>
        <begin position="228"/>
        <end position="291"/>
    </location>
</feature>
<protein>
    <submittedName>
        <fullName evidence="4">Uncharacterized protein</fullName>
    </submittedName>
</protein>
<evidence type="ECO:0000256" key="3">
    <source>
        <dbReference type="SAM" id="MobiDB-lite"/>
    </source>
</evidence>
<proteinExistence type="predicted"/>
<dbReference type="PRINTS" id="PR00633">
    <property type="entry name" value="RCCNDNSATION"/>
</dbReference>
<dbReference type="SUPFAM" id="SSF50985">
    <property type="entry name" value="RCC1/BLIP-II"/>
    <property type="match status" value="1"/>
</dbReference>
<dbReference type="PANTHER" id="PTHR22870">
    <property type="entry name" value="REGULATOR OF CHROMOSOME CONDENSATION"/>
    <property type="match status" value="1"/>
</dbReference>
<name>A0A0G4GDY3_VITBC</name>
<dbReference type="Proteomes" id="UP000041254">
    <property type="component" value="Unassembled WGS sequence"/>
</dbReference>
<feature type="region of interest" description="Disordered" evidence="3">
    <location>
        <begin position="926"/>
        <end position="1013"/>
    </location>
</feature>
<dbReference type="OrthoDB" id="61110at2759"/>
<gene>
    <name evidence="4" type="ORF">Vbra_22243</name>
</gene>
<dbReference type="PROSITE" id="PS50012">
    <property type="entry name" value="RCC1_3"/>
    <property type="match status" value="2"/>
</dbReference>
<keyword evidence="1" id="KW-0677">Repeat</keyword>
<dbReference type="InterPro" id="IPR051210">
    <property type="entry name" value="Ub_ligase/GEF_domain"/>
</dbReference>
<dbReference type="InterPro" id="IPR009091">
    <property type="entry name" value="RCC1/BLIP-II"/>
</dbReference>